<protein>
    <submittedName>
        <fullName evidence="3">Capsid protein</fullName>
    </submittedName>
</protein>
<gene>
    <name evidence="1" type="ORF">ECPE_LOCUS4480</name>
</gene>
<reference evidence="1 2" key="2">
    <citation type="submission" date="2018-11" db="EMBL/GenBank/DDBJ databases">
        <authorList>
            <consortium name="Pathogen Informatics"/>
        </authorList>
    </citation>
    <scope>NUCLEOTIDE SEQUENCE [LARGE SCALE GENOMIC DNA]</scope>
    <source>
        <strain evidence="1 2">Egypt</strain>
    </source>
</reference>
<evidence type="ECO:0000313" key="3">
    <source>
        <dbReference type="WBParaSite" id="ECPE_0000449201-mRNA-1"/>
    </source>
</evidence>
<dbReference type="AlphaFoldDB" id="A0A183ABZ5"/>
<dbReference type="Proteomes" id="UP000272942">
    <property type="component" value="Unassembled WGS sequence"/>
</dbReference>
<dbReference type="EMBL" id="UZAN01041342">
    <property type="protein sequence ID" value="VDP72731.1"/>
    <property type="molecule type" value="Genomic_DNA"/>
</dbReference>
<accession>A0A183ABZ5</accession>
<sequence length="198" mass="23219">MRYVPNAYVINPVDLENRWRGAKSWMFEAARMEDFAQSELLRQFQSLNGQMTKCGEINWLTSAQLAQYIQLAGEQYKEWLDPRRDRVTLNGWSPRPGRRDPSSMINQTWSTSPADIYYRTIDRTTWNLMENANWLPYLDAVDEYLRKITGYEFIGHSTRLGRIPQSDIKPCTPLSFTEAFSKLISGKRFFSISKKQIE</sequence>
<keyword evidence="2" id="KW-1185">Reference proteome</keyword>
<organism evidence="3">
    <name type="scientific">Echinostoma caproni</name>
    <dbReference type="NCBI Taxonomy" id="27848"/>
    <lineage>
        <taxon>Eukaryota</taxon>
        <taxon>Metazoa</taxon>
        <taxon>Spiralia</taxon>
        <taxon>Lophotrochozoa</taxon>
        <taxon>Platyhelminthes</taxon>
        <taxon>Trematoda</taxon>
        <taxon>Digenea</taxon>
        <taxon>Plagiorchiida</taxon>
        <taxon>Echinostomata</taxon>
        <taxon>Echinostomatoidea</taxon>
        <taxon>Echinostomatidae</taxon>
        <taxon>Echinostoma</taxon>
    </lineage>
</organism>
<reference evidence="3" key="1">
    <citation type="submission" date="2016-06" db="UniProtKB">
        <authorList>
            <consortium name="WormBaseParasite"/>
        </authorList>
    </citation>
    <scope>IDENTIFICATION</scope>
</reference>
<name>A0A183ABZ5_9TREM</name>
<dbReference type="WBParaSite" id="ECPE_0000449201-mRNA-1">
    <property type="protein sequence ID" value="ECPE_0000449201-mRNA-1"/>
    <property type="gene ID" value="ECPE_0000449201"/>
</dbReference>
<dbReference type="OrthoDB" id="10659195at2759"/>
<evidence type="ECO:0000313" key="1">
    <source>
        <dbReference type="EMBL" id="VDP72731.1"/>
    </source>
</evidence>
<evidence type="ECO:0000313" key="2">
    <source>
        <dbReference type="Proteomes" id="UP000272942"/>
    </source>
</evidence>
<proteinExistence type="predicted"/>